<evidence type="ECO:0000256" key="1">
    <source>
        <dbReference type="SAM" id="Phobius"/>
    </source>
</evidence>
<sequence>MGVFTEKSKNWEVKTGWLSILAIAFPFILPPGAMFYMAIVGRIRNLIYGGLVWSALYVSVYFMYLTFGELFLVKVISFLVMLSGAVVVGMHYKSFLQRVDLRSIINVRWGVEYDYVEFMRRKRISEVLSVSDFVISLDRWKNVLTNDEVKGNIALMISMTKSITKNNKNISNLFLERHAYSIENILQQYHQLELSKLDNDTVKQAELKLRSTIAQATKAFENELMNQMKFQNIEMESESEVYVQDLKNRGLL</sequence>
<keyword evidence="3" id="KW-1185">Reference proteome</keyword>
<feature type="transmembrane region" description="Helical" evidence="1">
    <location>
        <begin position="16"/>
        <end position="39"/>
    </location>
</feature>
<proteinExistence type="predicted"/>
<evidence type="ECO:0000313" key="3">
    <source>
        <dbReference type="Proteomes" id="UP000243588"/>
    </source>
</evidence>
<organism evidence="2 3">
    <name type="scientific">Myroides phaeus</name>
    <dbReference type="NCBI Taxonomy" id="702745"/>
    <lineage>
        <taxon>Bacteria</taxon>
        <taxon>Pseudomonadati</taxon>
        <taxon>Bacteroidota</taxon>
        <taxon>Flavobacteriia</taxon>
        <taxon>Flavobacteriales</taxon>
        <taxon>Flavobacteriaceae</taxon>
        <taxon>Myroides</taxon>
    </lineage>
</organism>
<accession>A0A1G8H472</accession>
<protein>
    <recommendedName>
        <fullName evidence="4">5-bromo-4-chloroindolyl phosphate hydrolysis protein</fullName>
    </recommendedName>
</protein>
<evidence type="ECO:0000313" key="2">
    <source>
        <dbReference type="EMBL" id="SDI01447.1"/>
    </source>
</evidence>
<dbReference type="Proteomes" id="UP000243588">
    <property type="component" value="Unassembled WGS sequence"/>
</dbReference>
<dbReference type="STRING" id="702745.SAMN05421818_1413"/>
<name>A0A1G8H472_9FLAO</name>
<dbReference type="EMBL" id="FNDQ01000041">
    <property type="protein sequence ID" value="SDI01447.1"/>
    <property type="molecule type" value="Genomic_DNA"/>
</dbReference>
<feature type="transmembrane region" description="Helical" evidence="1">
    <location>
        <begin position="46"/>
        <end position="65"/>
    </location>
</feature>
<dbReference type="AlphaFoldDB" id="A0A1G8H472"/>
<gene>
    <name evidence="2" type="ORF">SAMN05421818_1413</name>
</gene>
<keyword evidence="1" id="KW-1133">Transmembrane helix</keyword>
<dbReference type="RefSeq" id="WP_090410507.1">
    <property type="nucleotide sequence ID" value="NZ_FNDQ01000041.1"/>
</dbReference>
<feature type="transmembrane region" description="Helical" evidence="1">
    <location>
        <begin position="71"/>
        <end position="92"/>
    </location>
</feature>
<evidence type="ECO:0008006" key="4">
    <source>
        <dbReference type="Google" id="ProtNLM"/>
    </source>
</evidence>
<reference evidence="3" key="1">
    <citation type="submission" date="2016-10" db="EMBL/GenBank/DDBJ databases">
        <authorList>
            <person name="Varghese N."/>
            <person name="Submissions S."/>
        </authorList>
    </citation>
    <scope>NUCLEOTIDE SEQUENCE [LARGE SCALE GENOMIC DNA]</scope>
    <source>
        <strain evidence="3">DSM 23313</strain>
    </source>
</reference>
<keyword evidence="1" id="KW-0472">Membrane</keyword>
<keyword evidence="1" id="KW-0812">Transmembrane</keyword>